<feature type="compositionally biased region" description="Basic and acidic residues" evidence="1">
    <location>
        <begin position="302"/>
        <end position="323"/>
    </location>
</feature>
<protein>
    <submittedName>
        <fullName evidence="3">Uncharacterized protein</fullName>
    </submittedName>
</protein>
<dbReference type="Proteomes" id="UP001057375">
    <property type="component" value="Unassembled WGS sequence"/>
</dbReference>
<evidence type="ECO:0000313" key="3">
    <source>
        <dbReference type="EMBL" id="GKT36662.1"/>
    </source>
</evidence>
<feature type="transmembrane region" description="Helical" evidence="2">
    <location>
        <begin position="750"/>
        <end position="769"/>
    </location>
</feature>
<keyword evidence="2" id="KW-0472">Membrane</keyword>
<feature type="region of interest" description="Disordered" evidence="1">
    <location>
        <begin position="302"/>
        <end position="365"/>
    </location>
</feature>
<proteinExistence type="predicted"/>
<comment type="caution">
    <text evidence="3">The sequence shown here is derived from an EMBL/GenBank/DDBJ whole genome shotgun (WGS) entry which is preliminary data.</text>
</comment>
<feature type="non-terminal residue" evidence="3">
    <location>
        <position position="973"/>
    </location>
</feature>
<keyword evidence="4" id="KW-1185">Reference proteome</keyword>
<feature type="transmembrane region" description="Helical" evidence="2">
    <location>
        <begin position="504"/>
        <end position="528"/>
    </location>
</feature>
<gene>
    <name evidence="3" type="ORF">ADUPG1_009584</name>
</gene>
<dbReference type="EMBL" id="BQXS01011277">
    <property type="protein sequence ID" value="GKT36662.1"/>
    <property type="molecule type" value="Genomic_DNA"/>
</dbReference>
<sequence length="973" mass="109462">SINNSFVTKNLSFATSSSINDSPGIYVSLYELFFSAIKPNVSVGSNLLPYEPEIHPVSLLSLFMSMADSFYSTLDHIETETAAQIEDPTYELTSLNDSLSFVDMKMNSREVILSSLEFRAGLSARMEGILRWHICIIMLTASMGILVIVIVTLSTIGELRRYEKHSIALLAWLYNIPADSRARIEEILSIKSHLCSSWDQSVGGTGKDIEDNKDLCLYCYLFSDKPLPSARSDSFVDSARLFHKKAHSHQHHHSVFQPPVGDERRVTQAHRGQQHAIISKNLLFLPNPPVLLNPSLSAATDRFTRKSHSLDATDRSSIDRDGRSQVIIKQSEFGSRTSSCGKSEQERSIRSLSGPGGGSVSSFPSGLQSPIMNSLSYCGFSPHDDDSSDVDIHTVGEESEREVLRARRDLLESRETAVRNSSNQPKDAYQFFMKHGSVSDQENDKPSGDAKNLDANRSLQQLGVFSDESNTEKTGGSCIQRLFLNNFVGKNPISPFLCFQITKLIILFIITVILISIAYHAAIVNYFYQNINLLPTFQNNVTRVLFSQFEKQSLASAHCSRLALYGNDYEDNVDTLIDYLSSSDYFCIDSLNCSSESVSYLTNYYDDKSYGYSPHLVTLYRVASNSIRNSYLYSVSSVISGAVHDIDLDYFDYVDWDISDTAMSEFFIVDSGDYIYSTREEDTSFDSEEERLAKQELAWGLCNNSYVRINMHNSYDIIMNFENNIEESEDGGLIYSSNFLNFYAQKRSTIVFLLSSLVIFTLIWLGFSITFFSQYPGISDVKCSVSSSGFWLMGFSLFIIISSIIATCALGNHTHLVNDMLSDDSNPVKNVVYAVSNSLSLLEAELMQFDTELNHLVADFRLSTIENSLSAMYVVERRREQIENEWQAIQDIDDSDTFEILSMSTVNTLVNDIFSHIDTIMEQLKITLVITSCSADFEIGNVDSSLAPELFDWNYEESEDYKADEQLFPNREA</sequence>
<organism evidence="3 4">
    <name type="scientific">Aduncisulcus paluster</name>
    <dbReference type="NCBI Taxonomy" id="2918883"/>
    <lineage>
        <taxon>Eukaryota</taxon>
        <taxon>Metamonada</taxon>
        <taxon>Carpediemonas-like organisms</taxon>
        <taxon>Aduncisulcus</taxon>
    </lineage>
</organism>
<feature type="transmembrane region" description="Helical" evidence="2">
    <location>
        <begin position="129"/>
        <end position="153"/>
    </location>
</feature>
<reference evidence="3" key="1">
    <citation type="submission" date="2022-03" db="EMBL/GenBank/DDBJ databases">
        <title>Draft genome sequence of Aduncisulcus paluster, a free-living microaerophilic Fornicata.</title>
        <authorList>
            <person name="Yuyama I."/>
            <person name="Kume K."/>
            <person name="Tamura T."/>
            <person name="Inagaki Y."/>
            <person name="Hashimoto T."/>
        </authorList>
    </citation>
    <scope>NUCLEOTIDE SEQUENCE</scope>
    <source>
        <strain evidence="3">NY0171</strain>
    </source>
</reference>
<feature type="compositionally biased region" description="Polar residues" evidence="1">
    <location>
        <begin position="332"/>
        <end position="342"/>
    </location>
</feature>
<evidence type="ECO:0000256" key="1">
    <source>
        <dbReference type="SAM" id="MobiDB-lite"/>
    </source>
</evidence>
<keyword evidence="2" id="KW-1133">Transmembrane helix</keyword>
<feature type="non-terminal residue" evidence="3">
    <location>
        <position position="1"/>
    </location>
</feature>
<name>A0ABQ5KW39_9EUKA</name>
<evidence type="ECO:0000313" key="4">
    <source>
        <dbReference type="Proteomes" id="UP001057375"/>
    </source>
</evidence>
<accession>A0ABQ5KW39</accession>
<keyword evidence="2" id="KW-0812">Transmembrane</keyword>
<evidence type="ECO:0000256" key="2">
    <source>
        <dbReference type="SAM" id="Phobius"/>
    </source>
</evidence>
<feature type="transmembrane region" description="Helical" evidence="2">
    <location>
        <begin position="789"/>
        <end position="810"/>
    </location>
</feature>